<sequence>MSSRFARCHVICSSGHRHAEYLPLHKEVVLNIIIKNREHVDKVWASIPGYKASASSSHECMSQPNEQTCLLGSWQMPHCAPPIHITNYST</sequence>
<organism evidence="2">
    <name type="scientific">Gibberella zeae (strain ATCC MYA-4620 / CBS 123657 / FGSC 9075 / NRRL 31084 / PH-1)</name>
    <name type="common">Wheat head blight fungus</name>
    <name type="synonym">Fusarium graminearum</name>
    <dbReference type="NCBI Taxonomy" id="229533"/>
    <lineage>
        <taxon>Eukaryota</taxon>
        <taxon>Fungi</taxon>
        <taxon>Dikarya</taxon>
        <taxon>Ascomycota</taxon>
        <taxon>Pezizomycotina</taxon>
        <taxon>Sordariomycetes</taxon>
        <taxon>Hypocreomycetidae</taxon>
        <taxon>Hypocreales</taxon>
        <taxon>Nectriaceae</taxon>
        <taxon>Fusarium</taxon>
    </lineage>
</organism>
<evidence type="ECO:0000313" key="2">
    <source>
        <dbReference type="EnsemblFungi" id="CEF74272"/>
    </source>
</evidence>
<reference evidence="2 3" key="2">
    <citation type="journal article" date="2010" name="Nature">
        <title>Comparative genomics reveals mobile pathogenicity chromosomes in Fusarium.</title>
        <authorList>
            <person name="Ma L.J."/>
            <person name="van der Does H.C."/>
            <person name="Borkovich K.A."/>
            <person name="Coleman J.J."/>
            <person name="Daboussi M.J."/>
            <person name="Di Pietro A."/>
            <person name="Dufresne M."/>
            <person name="Freitag M."/>
            <person name="Grabherr M."/>
            <person name="Henrissat B."/>
            <person name="Houterman P.M."/>
            <person name="Kang S."/>
            <person name="Shim W.B."/>
            <person name="Woloshuk C."/>
            <person name="Xie X."/>
            <person name="Xu J.R."/>
            <person name="Antoniw J."/>
            <person name="Baker S.E."/>
            <person name="Bluhm B.H."/>
            <person name="Breakspear A."/>
            <person name="Brown D.W."/>
            <person name="Butchko R.A."/>
            <person name="Chapman S."/>
            <person name="Coulson R."/>
            <person name="Coutinho P.M."/>
            <person name="Danchin E.G."/>
            <person name="Diener A."/>
            <person name="Gale L.R."/>
            <person name="Gardiner D.M."/>
            <person name="Goff S."/>
            <person name="Hammond-Kosack K.E."/>
            <person name="Hilburn K."/>
            <person name="Hua-Van A."/>
            <person name="Jonkers W."/>
            <person name="Kazan K."/>
            <person name="Kodira C.D."/>
            <person name="Koehrsen M."/>
            <person name="Kumar L."/>
            <person name="Lee Y.H."/>
            <person name="Li L."/>
            <person name="Manners J.M."/>
            <person name="Miranda-Saavedra D."/>
            <person name="Mukherjee M."/>
            <person name="Park G."/>
            <person name="Park J."/>
            <person name="Park S.Y."/>
            <person name="Proctor R.H."/>
            <person name="Regev A."/>
            <person name="Ruiz-Roldan M.C."/>
            <person name="Sain D."/>
            <person name="Sakthikumar S."/>
            <person name="Sykes S."/>
            <person name="Schwartz D.C."/>
            <person name="Turgeon B.G."/>
            <person name="Wapinski I."/>
            <person name="Yoder O."/>
            <person name="Young S."/>
            <person name="Zeng Q."/>
            <person name="Zhou S."/>
            <person name="Galagan J."/>
            <person name="Cuomo C.A."/>
            <person name="Kistler H.C."/>
            <person name="Rep M."/>
        </authorList>
    </citation>
    <scope>GENOME REANNOTATION</scope>
    <source>
        <strain evidence="3">ATCC MYA-4620 / CBS 123657 / FGSC 9075 / NRRL 31084 / PH-1</strain>
        <strain evidence="2">PH-1 / ATCC MYA-4620 / FGSC 9075 / NRRL 31084</strain>
    </source>
</reference>
<dbReference type="AlphaFoldDB" id="A0A0E0RSP7"/>
<gene>
    <name evidence="1" type="ORF">FGRAMPH1_01T04931</name>
</gene>
<dbReference type="Proteomes" id="UP000070720">
    <property type="component" value="Chromosome 1"/>
</dbReference>
<reference evidence="2" key="5">
    <citation type="submission" date="2017-01" db="UniProtKB">
        <authorList>
            <consortium name="EnsemblFungi"/>
        </authorList>
    </citation>
    <scope>IDENTIFICATION</scope>
    <source>
        <strain evidence="2">PH-1 / ATCC MYA-4620 / FGSC 9075 / NRRL 31084</strain>
    </source>
</reference>
<reference evidence="1 3" key="4">
    <citation type="journal article" date="2015" name="BMC Genomics">
        <title>The completed genome sequence of the pathogenic ascomycete fungus Fusarium graminearum.</title>
        <authorList>
            <person name="King R."/>
            <person name="Urban M."/>
            <person name="Hammond-Kosack M.C."/>
            <person name="Hassani-Pak K."/>
            <person name="Hammond-Kosack K.E."/>
        </authorList>
    </citation>
    <scope>NUCLEOTIDE SEQUENCE [LARGE SCALE GENOMIC DNA]</scope>
    <source>
        <strain evidence="3">ATCC MYA-4620 / CBS 123657 / FGSC 9075 / NRRL 31084 / PH-1</strain>
        <strain evidence="1">PH-1</strain>
    </source>
</reference>
<dbReference type="InParanoid" id="A0A0E0RSP7"/>
<name>A0A0E0RSP7_GIBZE</name>
<dbReference type="VEuPathDB" id="FungiDB:FGRAMPH1_01G04931"/>
<dbReference type="EnsemblFungi" id="CEF74272">
    <property type="protein sequence ID" value="CEF74272"/>
    <property type="gene ID" value="FGRRES_20065"/>
</dbReference>
<evidence type="ECO:0000313" key="3">
    <source>
        <dbReference type="Proteomes" id="UP000070720"/>
    </source>
</evidence>
<keyword evidence="3" id="KW-1185">Reference proteome</keyword>
<dbReference type="EMBL" id="HG970332">
    <property type="protein sequence ID" value="CEF74272.1"/>
    <property type="molecule type" value="Genomic_DNA"/>
</dbReference>
<evidence type="ECO:0000313" key="1">
    <source>
        <dbReference type="EMBL" id="CEF74272.1"/>
    </source>
</evidence>
<reference key="3">
    <citation type="submission" date="2014-02" db="EMBL/GenBank/DDBJ databases">
        <title>A revised Fusarium graminearum genomic reference sequence using whole shotgun re-sequencing.</title>
        <authorList>
            <person name="King R."/>
            <person name="Urban M."/>
            <person name="Hassani-Pak K."/>
            <person name="Hammond-Kosack K."/>
        </authorList>
    </citation>
    <scope>NUCLEOTIDE SEQUENCE</scope>
    <source>
        <strain>PH-1</strain>
    </source>
</reference>
<reference evidence="2 3" key="1">
    <citation type="journal article" date="2007" name="Science">
        <title>The Fusarium graminearum genome reveals a link between localized polymorphism and pathogen specialization.</title>
        <authorList>
            <person name="Cuomo C.A."/>
            <person name="Gueldener U."/>
            <person name="Xu J.-R."/>
            <person name="Trail F."/>
            <person name="Turgeon B.G."/>
            <person name="Di Pietro A."/>
            <person name="Walton J.D."/>
            <person name="Ma L.-J."/>
            <person name="Baker S.E."/>
            <person name="Rep M."/>
            <person name="Adam G."/>
            <person name="Antoniw J."/>
            <person name="Baldwin T."/>
            <person name="Calvo S.E."/>
            <person name="Chang Y.-L."/>
            <person name="DeCaprio D."/>
            <person name="Gale L.R."/>
            <person name="Gnerre S."/>
            <person name="Goswami R.S."/>
            <person name="Hammond-Kosack K."/>
            <person name="Harris L.J."/>
            <person name="Hilburn K."/>
            <person name="Kennell J.C."/>
            <person name="Kroken S."/>
            <person name="Magnuson J.K."/>
            <person name="Mannhaupt G."/>
            <person name="Mauceli E.W."/>
            <person name="Mewes H.-W."/>
            <person name="Mitterbauer R."/>
            <person name="Muehlbauer G."/>
            <person name="Muensterkoetter M."/>
            <person name="Nelson D."/>
            <person name="O'Donnell K."/>
            <person name="Ouellet T."/>
            <person name="Qi W."/>
            <person name="Quesneville H."/>
            <person name="Roncero M.I.G."/>
            <person name="Seong K.-Y."/>
            <person name="Tetko I.V."/>
            <person name="Urban M."/>
            <person name="Waalwijk C."/>
            <person name="Ward T.J."/>
            <person name="Yao J."/>
            <person name="Birren B.W."/>
            <person name="Kistler H.C."/>
        </authorList>
    </citation>
    <scope>NUCLEOTIDE SEQUENCE [LARGE SCALE GENOMIC DNA]</scope>
    <source>
        <strain evidence="3">ATCC MYA-4620 / CBS 123657 / FGSC 9075 / NRRL 31084 / PH-1</strain>
        <strain evidence="2">PH-1 / ATCC MYA-4620 / FGSC 9075 / NRRL 31084</strain>
    </source>
</reference>
<proteinExistence type="predicted"/>
<protein>
    <submittedName>
        <fullName evidence="1">Chromosome 1, complete genome</fullName>
    </submittedName>
</protein>
<accession>A0A0E0RSP7</accession>